<evidence type="ECO:0000313" key="3">
    <source>
        <dbReference type="Proteomes" id="UP000298021"/>
    </source>
</evidence>
<dbReference type="Pfam" id="PF21814">
    <property type="entry name" value="DUF6883"/>
    <property type="match status" value="1"/>
</dbReference>
<evidence type="ECO:0000313" key="2">
    <source>
        <dbReference type="EMBL" id="TGD24081.1"/>
    </source>
</evidence>
<organism evidence="2 3">
    <name type="scientific">Companilactobacillus suantsaicola</name>
    <dbReference type="NCBI Taxonomy" id="2487723"/>
    <lineage>
        <taxon>Bacteria</taxon>
        <taxon>Bacillati</taxon>
        <taxon>Bacillota</taxon>
        <taxon>Bacilli</taxon>
        <taxon>Lactobacillales</taxon>
        <taxon>Lactobacillaceae</taxon>
        <taxon>Companilactobacillus</taxon>
    </lineage>
</organism>
<accession>A0A4Z0JLW8</accession>
<dbReference type="GO" id="GO:0005198">
    <property type="term" value="F:structural molecule activity"/>
    <property type="evidence" value="ECO:0007669"/>
    <property type="project" value="InterPro"/>
</dbReference>
<reference evidence="2 3" key="1">
    <citation type="submission" date="2018-10" db="EMBL/GenBank/DDBJ databases">
        <title>Lactobacillus sp. R7 and Lactobacillus sp. R19 isolated from fermented mustard green product of Taiwan.</title>
        <authorList>
            <person name="Lin S.-T."/>
        </authorList>
    </citation>
    <scope>NUCLEOTIDE SEQUENCE [LARGE SCALE GENOMIC DNA]</scope>
    <source>
        <strain evidence="2 3">BCRC 81127</strain>
    </source>
</reference>
<sequence>MITQDYMQDKADDINNLYSNLQNEIFNRIIFYLRDSNYKNVGKDNVLSWQIEQLSKMGMLNSDVVKMLSQVTGVAEKKIKSMIVDDGITIQDEMTAQLVGMTHKSNVKPDNEQLLNGLLQQTYSNLNNVVNQSLISRNAEDNGALRAYQDIVNKSTVETITGLKTHEQAILDNVQKWVDSGLKTNLVDKAGHRWSLEGYSRMVINSTAHSTFNQVRMSTMSEFEVTLASMSSHAASRPACAPIQGMIVNTVPRTDKHFNPRYPTIYDHGYGYAWGTQGANCKHELYPYIEGVNTNPFHHPNTKKAIKNGKIQQKQRGLERLVRQDKKMIAYAESQGDEFGVSHYKSLLSGHRAKIREIVKDHDFLHRDYSREKVITKVDKHIMPDAKNAVFHKEKLTKYALDPTAIKSGGASKAKVFQSALGYNLNNYTDLMDKVYNGVTKYEAIPQNDTEHGQKYRINMPIKGPNGNTRSVRTAWIKDPKNGELRLTSIFVNHRKKG</sequence>
<dbReference type="RefSeq" id="WP_135371680.1">
    <property type="nucleotide sequence ID" value="NZ_RKLY01000007.1"/>
</dbReference>
<dbReference type="AlphaFoldDB" id="A0A4Z0JLW8"/>
<dbReference type="InterPro" id="IPR009319">
    <property type="entry name" value="Phage_A118_VSP1"/>
</dbReference>
<protein>
    <submittedName>
        <fullName evidence="2">Capsid protein</fullName>
    </submittedName>
</protein>
<proteinExistence type="predicted"/>
<keyword evidence="3" id="KW-1185">Reference proteome</keyword>
<feature type="domain" description="DUF6883" evidence="1">
    <location>
        <begin position="383"/>
        <end position="493"/>
    </location>
</feature>
<comment type="caution">
    <text evidence="2">The sequence shown here is derived from an EMBL/GenBank/DDBJ whole genome shotgun (WGS) entry which is preliminary data.</text>
</comment>
<evidence type="ECO:0000259" key="1">
    <source>
        <dbReference type="Pfam" id="PF21814"/>
    </source>
</evidence>
<dbReference type="EMBL" id="RKLY01000007">
    <property type="protein sequence ID" value="TGD24081.1"/>
    <property type="molecule type" value="Genomic_DNA"/>
</dbReference>
<dbReference type="Proteomes" id="UP000298021">
    <property type="component" value="Unassembled WGS sequence"/>
</dbReference>
<dbReference type="OrthoDB" id="9794742at2"/>
<dbReference type="InterPro" id="IPR049250">
    <property type="entry name" value="DUF6883"/>
</dbReference>
<name>A0A4Z0JLW8_9LACO</name>
<dbReference type="Pfam" id="PF06152">
    <property type="entry name" value="Phage_min_cap2"/>
    <property type="match status" value="1"/>
</dbReference>
<gene>
    <name evidence="2" type="ORF">EGT49_03845</name>
</gene>